<reference evidence="2" key="1">
    <citation type="submission" date="2021-02" db="EMBL/GenBank/DDBJ databases">
        <authorList>
            <person name="Nowell W R."/>
        </authorList>
    </citation>
    <scope>NUCLEOTIDE SEQUENCE</scope>
</reference>
<feature type="domain" description="PAS" evidence="1">
    <location>
        <begin position="55"/>
        <end position="127"/>
    </location>
</feature>
<dbReference type="SMART" id="SM00091">
    <property type="entry name" value="PAS"/>
    <property type="match status" value="1"/>
</dbReference>
<accession>A0A814WNT8</accession>
<dbReference type="GO" id="GO:0016922">
    <property type="term" value="F:nuclear receptor binding"/>
    <property type="evidence" value="ECO:0007669"/>
    <property type="project" value="TreeGrafter"/>
</dbReference>
<dbReference type="PROSITE" id="PS50112">
    <property type="entry name" value="PAS"/>
    <property type="match status" value="1"/>
</dbReference>
<dbReference type="PANTHER" id="PTHR10684">
    <property type="entry name" value="NUCLEAR RECEPTOR COACTIVATOR"/>
    <property type="match status" value="1"/>
</dbReference>
<dbReference type="SUPFAM" id="SSF55785">
    <property type="entry name" value="PYP-like sensor domain (PAS domain)"/>
    <property type="match status" value="1"/>
</dbReference>
<protein>
    <recommendedName>
        <fullName evidence="1">PAS domain-containing protein</fullName>
    </recommendedName>
</protein>
<evidence type="ECO:0000259" key="1">
    <source>
        <dbReference type="PROSITE" id="PS50112"/>
    </source>
</evidence>
<organism evidence="2 3">
    <name type="scientific">Rotaria sordida</name>
    <dbReference type="NCBI Taxonomy" id="392033"/>
    <lineage>
        <taxon>Eukaryota</taxon>
        <taxon>Metazoa</taxon>
        <taxon>Spiralia</taxon>
        <taxon>Gnathifera</taxon>
        <taxon>Rotifera</taxon>
        <taxon>Eurotatoria</taxon>
        <taxon>Bdelloidea</taxon>
        <taxon>Philodinida</taxon>
        <taxon>Philodinidae</taxon>
        <taxon>Rotaria</taxon>
    </lineage>
</organism>
<dbReference type="InterPro" id="IPR000014">
    <property type="entry name" value="PAS"/>
</dbReference>
<evidence type="ECO:0000313" key="2">
    <source>
        <dbReference type="EMBL" id="CAF1200865.1"/>
    </source>
</evidence>
<dbReference type="GO" id="GO:0032870">
    <property type="term" value="P:cellular response to hormone stimulus"/>
    <property type="evidence" value="ECO:0007669"/>
    <property type="project" value="TreeGrafter"/>
</dbReference>
<dbReference type="GO" id="GO:0003713">
    <property type="term" value="F:transcription coactivator activity"/>
    <property type="evidence" value="ECO:0007669"/>
    <property type="project" value="InterPro"/>
</dbReference>
<sequence length="251" mass="28396">MDDIGLTSSPTVIKPACSPLNNNRQRIDSASVIQQSDVSSSRPALLAYDALGPLLFEALDGFFFTVNHNSELDFVSDNVGQYLKFSQEELAGRSLYYFVHPNDISEFNKAWAKKDAGDGLAALINNNEQQTIQSRGRTFHCRMRTNDDSTPYVRMVISVALHRDSLGSDKTFLICIARRPSLNDPTDKPSLLGFDQFSPRINLNYDIENLDSSHMKSETIDMNFQGKNFRDYVYSHDIPSIERHFQEGKIE</sequence>
<dbReference type="GO" id="GO:0045944">
    <property type="term" value="P:positive regulation of transcription by RNA polymerase II"/>
    <property type="evidence" value="ECO:0007669"/>
    <property type="project" value="TreeGrafter"/>
</dbReference>
<gene>
    <name evidence="2" type="ORF">SEV965_LOCUS21135</name>
</gene>
<proteinExistence type="predicted"/>
<dbReference type="PANTHER" id="PTHR10684:SF4">
    <property type="entry name" value="TAIMAN, ISOFORM G"/>
    <property type="match status" value="1"/>
</dbReference>
<dbReference type="AlphaFoldDB" id="A0A814WNT8"/>
<evidence type="ECO:0000313" key="3">
    <source>
        <dbReference type="Proteomes" id="UP000663889"/>
    </source>
</evidence>
<dbReference type="Proteomes" id="UP000663889">
    <property type="component" value="Unassembled WGS sequence"/>
</dbReference>
<comment type="caution">
    <text evidence="2">The sequence shown here is derived from an EMBL/GenBank/DDBJ whole genome shotgun (WGS) entry which is preliminary data.</text>
</comment>
<dbReference type="Gene3D" id="3.30.450.20">
    <property type="entry name" value="PAS domain"/>
    <property type="match status" value="1"/>
</dbReference>
<name>A0A814WNT8_9BILA</name>
<dbReference type="EMBL" id="CAJNOU010001416">
    <property type="protein sequence ID" value="CAF1200865.1"/>
    <property type="molecule type" value="Genomic_DNA"/>
</dbReference>
<dbReference type="CDD" id="cd00130">
    <property type="entry name" value="PAS"/>
    <property type="match status" value="1"/>
</dbReference>
<dbReference type="InterPro" id="IPR035965">
    <property type="entry name" value="PAS-like_dom_sf"/>
</dbReference>
<dbReference type="InterPro" id="IPR017426">
    <property type="entry name" value="Nuclear_rcpt_coactivator"/>
</dbReference>
<dbReference type="GO" id="GO:0005634">
    <property type="term" value="C:nucleus"/>
    <property type="evidence" value="ECO:0007669"/>
    <property type="project" value="InterPro"/>
</dbReference>